<sequence length="142" mass="15935">MDQLNTIERLNNEIKEFLSPYLPSLKSCDMNIKRPFLTLTYAQSLNSKIGTKSVSPLTLSCLESKILTHKLRVEHDAILVGAGTVKSDNPNLNARIFGSSELHYSLELQPIPIILDPNFQLKGVPQLSLYQKTLIVIHVVNH</sequence>
<evidence type="ECO:0000256" key="10">
    <source>
        <dbReference type="ARBA" id="ARBA00031630"/>
    </source>
</evidence>
<evidence type="ECO:0000256" key="4">
    <source>
        <dbReference type="ARBA" id="ARBA00012851"/>
    </source>
</evidence>
<proteinExistence type="inferred from homology"/>
<evidence type="ECO:0000256" key="8">
    <source>
        <dbReference type="ARBA" id="ARBA00023002"/>
    </source>
</evidence>
<evidence type="ECO:0000256" key="1">
    <source>
        <dbReference type="ARBA" id="ARBA00003555"/>
    </source>
</evidence>
<protein>
    <recommendedName>
        <fullName evidence="5">2,5-diamino-6-ribosylamino-4(3H)-pyrimidinone 5'-phosphate reductase</fullName>
        <ecNumber evidence="4">1.1.1.302</ecNumber>
    </recommendedName>
    <alternativeName>
        <fullName evidence="10">2,5-diamino-6-(5-phospho-D-ribosylamino)pyrimidin-4(3H)-one reductase</fullName>
    </alternativeName>
    <alternativeName>
        <fullName evidence="9">2,5-diamino-6-ribitylamino-4(3H)-pyrimidinone 5'-phosphate synthase</fullName>
    </alternativeName>
</protein>
<evidence type="ECO:0000256" key="3">
    <source>
        <dbReference type="ARBA" id="ARBA00009723"/>
    </source>
</evidence>
<evidence type="ECO:0000313" key="14">
    <source>
        <dbReference type="EMBL" id="QSL64630.1"/>
    </source>
</evidence>
<dbReference type="SUPFAM" id="SSF53597">
    <property type="entry name" value="Dihydrofolate reductase-like"/>
    <property type="match status" value="1"/>
</dbReference>
<keyword evidence="7" id="KW-0521">NADP</keyword>
<dbReference type="Pfam" id="PF01872">
    <property type="entry name" value="RibD_C"/>
    <property type="match status" value="1"/>
</dbReference>
<evidence type="ECO:0000256" key="11">
    <source>
        <dbReference type="ARBA" id="ARBA00047550"/>
    </source>
</evidence>
<comment type="function">
    <text evidence="1">Catalyzes an early step in riboflavin biosynthesis, the NADPH-dependent reduction of the ribose side chain of 2,5-diamino-6-ribosylamino-4(3H)-pyrimidinone 5'-phosphate, yielding 2,5-diamino-6-ribitylamino-4(3H)-pyrimidinone 5'-phosphate.</text>
</comment>
<dbReference type="AlphaFoldDB" id="A0A899FKT2"/>
<dbReference type="PANTHER" id="PTHR38011:SF7">
    <property type="entry name" value="2,5-DIAMINO-6-RIBOSYLAMINO-4(3H)-PYRIMIDINONE 5'-PHOSPHATE REDUCTASE"/>
    <property type="match status" value="1"/>
</dbReference>
<evidence type="ECO:0000256" key="12">
    <source>
        <dbReference type="ARBA" id="ARBA00049020"/>
    </source>
</evidence>
<accession>A0A899FKT2</accession>
<evidence type="ECO:0000259" key="13">
    <source>
        <dbReference type="Pfam" id="PF01872"/>
    </source>
</evidence>
<comment type="catalytic activity">
    <reaction evidence="12">
        <text>2,5-diamino-6-(1-D-ribitylamino)pyrimidin-4(3H)-one 5'-phosphate + NADP(+) = 2,5-diamino-6-(1-D-ribosylamino)pyrimidin-4(3H)-one 5'-phosphate + NADPH + H(+)</text>
        <dbReference type="Rhea" id="RHEA:27278"/>
        <dbReference type="ChEBI" id="CHEBI:15378"/>
        <dbReference type="ChEBI" id="CHEBI:57783"/>
        <dbReference type="ChEBI" id="CHEBI:58349"/>
        <dbReference type="ChEBI" id="CHEBI:58890"/>
        <dbReference type="ChEBI" id="CHEBI:59545"/>
        <dbReference type="EC" id="1.1.1.302"/>
    </reaction>
</comment>
<reference evidence="14" key="1">
    <citation type="submission" date="2020-06" db="EMBL/GenBank/DDBJ databases">
        <title>Genomes of multiple members of Pneumocystis genus reveal paths to human pathogen Pneumocystis jirovecii.</title>
        <authorList>
            <person name="Cisse O.H."/>
            <person name="Ma L."/>
            <person name="Dekker J."/>
            <person name="Khil P."/>
            <person name="Jo J."/>
            <person name="Brenchley J."/>
            <person name="Blair R."/>
            <person name="Pahar B."/>
            <person name="Chabe M."/>
            <person name="Van Rompay K.A."/>
            <person name="Keesler R."/>
            <person name="Sukura A."/>
            <person name="Hirsch V."/>
            <person name="Kutty G."/>
            <person name="Liu Y."/>
            <person name="Peng L."/>
            <person name="Chen J."/>
            <person name="Song J."/>
            <person name="Weissenbacher-Lang C."/>
            <person name="Xu J."/>
            <person name="Upham N.S."/>
            <person name="Stajich J.E."/>
            <person name="Cuomo C.A."/>
            <person name="Cushion M.T."/>
            <person name="Kovacs J.A."/>
        </authorList>
    </citation>
    <scope>NUCLEOTIDE SEQUENCE</scope>
    <source>
        <strain evidence="14">2A</strain>
    </source>
</reference>
<dbReference type="InterPro" id="IPR050765">
    <property type="entry name" value="Riboflavin_Biosynth_HTPR"/>
</dbReference>
<dbReference type="Gene3D" id="3.40.430.10">
    <property type="entry name" value="Dihydrofolate Reductase, subunit A"/>
    <property type="match status" value="1"/>
</dbReference>
<evidence type="ECO:0000256" key="9">
    <source>
        <dbReference type="ARBA" id="ARBA00030073"/>
    </source>
</evidence>
<dbReference type="OrthoDB" id="5432at2759"/>
<gene>
    <name evidence="14" type="ORF">MERGE_001931</name>
</gene>
<comment type="catalytic activity">
    <reaction evidence="11">
        <text>2,5-diamino-6-(1-D-ribitylamino)pyrimidin-4(3H)-one 5'-phosphate + NAD(+) = 2,5-diamino-6-(1-D-ribosylamino)pyrimidin-4(3H)-one 5'-phosphate + NADH + H(+)</text>
        <dbReference type="Rhea" id="RHEA:27274"/>
        <dbReference type="ChEBI" id="CHEBI:15378"/>
        <dbReference type="ChEBI" id="CHEBI:57540"/>
        <dbReference type="ChEBI" id="CHEBI:57945"/>
        <dbReference type="ChEBI" id="CHEBI:58890"/>
        <dbReference type="ChEBI" id="CHEBI:59545"/>
        <dbReference type="EC" id="1.1.1.302"/>
    </reaction>
</comment>
<name>A0A899FKT2_9ASCO</name>
<dbReference type="InterPro" id="IPR002734">
    <property type="entry name" value="RibDG_C"/>
</dbReference>
<evidence type="ECO:0000313" key="15">
    <source>
        <dbReference type="Proteomes" id="UP000663699"/>
    </source>
</evidence>
<evidence type="ECO:0000256" key="6">
    <source>
        <dbReference type="ARBA" id="ARBA00022619"/>
    </source>
</evidence>
<organism evidence="14 15">
    <name type="scientific">Pneumocystis wakefieldiae</name>
    <dbReference type="NCBI Taxonomy" id="38082"/>
    <lineage>
        <taxon>Eukaryota</taxon>
        <taxon>Fungi</taxon>
        <taxon>Dikarya</taxon>
        <taxon>Ascomycota</taxon>
        <taxon>Taphrinomycotina</taxon>
        <taxon>Pneumocystomycetes</taxon>
        <taxon>Pneumocystaceae</taxon>
        <taxon>Pneumocystis</taxon>
    </lineage>
</organism>
<dbReference type="EC" id="1.1.1.302" evidence="4"/>
<dbReference type="Proteomes" id="UP000663699">
    <property type="component" value="Chromosome 3"/>
</dbReference>
<dbReference type="GO" id="GO:0008703">
    <property type="term" value="F:5-amino-6-(5-phosphoribosylamino)uracil reductase activity"/>
    <property type="evidence" value="ECO:0007669"/>
    <property type="project" value="InterPro"/>
</dbReference>
<evidence type="ECO:0000256" key="5">
    <source>
        <dbReference type="ARBA" id="ARBA00015035"/>
    </source>
</evidence>
<keyword evidence="6" id="KW-0686">Riboflavin biosynthesis</keyword>
<dbReference type="PANTHER" id="PTHR38011">
    <property type="entry name" value="DIHYDROFOLATE REDUCTASE FAMILY PROTEIN (AFU_ORTHOLOGUE AFUA_8G06820)"/>
    <property type="match status" value="1"/>
</dbReference>
<keyword evidence="15" id="KW-1185">Reference proteome</keyword>
<keyword evidence="8" id="KW-0560">Oxidoreductase</keyword>
<dbReference type="EMBL" id="CP054534">
    <property type="protein sequence ID" value="QSL64630.1"/>
    <property type="molecule type" value="Genomic_DNA"/>
</dbReference>
<dbReference type="InterPro" id="IPR024072">
    <property type="entry name" value="DHFR-like_dom_sf"/>
</dbReference>
<comment type="pathway">
    <text evidence="2">Cofactor biosynthesis; riboflavin biosynthesis.</text>
</comment>
<dbReference type="GO" id="GO:0009231">
    <property type="term" value="P:riboflavin biosynthetic process"/>
    <property type="evidence" value="ECO:0007669"/>
    <property type="project" value="UniProtKB-KW"/>
</dbReference>
<evidence type="ECO:0000256" key="7">
    <source>
        <dbReference type="ARBA" id="ARBA00022857"/>
    </source>
</evidence>
<evidence type="ECO:0000256" key="2">
    <source>
        <dbReference type="ARBA" id="ARBA00005104"/>
    </source>
</evidence>
<feature type="domain" description="Bacterial bifunctional deaminase-reductase C-terminal" evidence="13">
    <location>
        <begin position="35"/>
        <end position="124"/>
    </location>
</feature>
<comment type="similarity">
    <text evidence="3">Belongs to the HTP reductase family.</text>
</comment>